<evidence type="ECO:0000256" key="8">
    <source>
        <dbReference type="ARBA" id="ARBA00022786"/>
    </source>
</evidence>
<keyword evidence="9" id="KW-0862">Zinc</keyword>
<evidence type="ECO:0000256" key="6">
    <source>
        <dbReference type="ARBA" id="ARBA00022723"/>
    </source>
</evidence>
<evidence type="ECO:0000256" key="11">
    <source>
        <dbReference type="ARBA" id="ARBA00023136"/>
    </source>
</evidence>
<evidence type="ECO:0000313" key="15">
    <source>
        <dbReference type="EMBL" id="CAD9234054.1"/>
    </source>
</evidence>
<evidence type="ECO:0000259" key="14">
    <source>
        <dbReference type="PROSITE" id="PS50089"/>
    </source>
</evidence>
<evidence type="ECO:0000256" key="7">
    <source>
        <dbReference type="ARBA" id="ARBA00022771"/>
    </source>
</evidence>
<proteinExistence type="predicted"/>
<feature type="region of interest" description="Disordered" evidence="13">
    <location>
        <begin position="1"/>
        <end position="26"/>
    </location>
</feature>
<gene>
    <name evidence="15" type="ORF">CCAE0312_LOCUS6142</name>
    <name evidence="16" type="ORF">CCAE0312_LOCUS6152</name>
</gene>
<dbReference type="GO" id="GO:0016020">
    <property type="term" value="C:membrane"/>
    <property type="evidence" value="ECO:0007669"/>
    <property type="project" value="UniProtKB-SubCell"/>
</dbReference>
<dbReference type="SMART" id="SM00184">
    <property type="entry name" value="RING"/>
    <property type="match status" value="1"/>
</dbReference>
<feature type="domain" description="RING-type" evidence="14">
    <location>
        <begin position="135"/>
        <end position="176"/>
    </location>
</feature>
<keyword evidence="6" id="KW-0479">Metal-binding</keyword>
<evidence type="ECO:0000256" key="3">
    <source>
        <dbReference type="ARBA" id="ARBA00012483"/>
    </source>
</evidence>
<evidence type="ECO:0000256" key="10">
    <source>
        <dbReference type="ARBA" id="ARBA00022989"/>
    </source>
</evidence>
<dbReference type="InterPro" id="IPR013083">
    <property type="entry name" value="Znf_RING/FYVE/PHD"/>
</dbReference>
<organism evidence="15">
    <name type="scientific">Compsopogon caeruleus</name>
    <dbReference type="NCBI Taxonomy" id="31354"/>
    <lineage>
        <taxon>Eukaryota</taxon>
        <taxon>Rhodophyta</taxon>
        <taxon>Compsopogonophyceae</taxon>
        <taxon>Compsopogonales</taxon>
        <taxon>Compsopogonaceae</taxon>
        <taxon>Compsopogon</taxon>
    </lineage>
</organism>
<accession>A0A6T6C4K2</accession>
<dbReference type="GO" id="GO:0061630">
    <property type="term" value="F:ubiquitin protein ligase activity"/>
    <property type="evidence" value="ECO:0007669"/>
    <property type="project" value="UniProtKB-EC"/>
</dbReference>
<keyword evidence="11" id="KW-0472">Membrane</keyword>
<comment type="subcellular location">
    <subcellularLocation>
        <location evidence="2">Membrane</location>
        <topology evidence="2">Multi-pass membrane protein</topology>
    </subcellularLocation>
</comment>
<reference evidence="15" key="1">
    <citation type="submission" date="2021-01" db="EMBL/GenBank/DDBJ databases">
        <authorList>
            <person name="Corre E."/>
            <person name="Pelletier E."/>
            <person name="Niang G."/>
            <person name="Scheremetjew M."/>
            <person name="Finn R."/>
            <person name="Kale V."/>
            <person name="Holt S."/>
            <person name="Cochrane G."/>
            <person name="Meng A."/>
            <person name="Brown T."/>
            <person name="Cohen L."/>
        </authorList>
    </citation>
    <scope>NUCLEOTIDE SEQUENCE</scope>
    <source>
        <strain evidence="15">SAG 36.94</strain>
    </source>
</reference>
<dbReference type="EMBL" id="HBGH01011060">
    <property type="protein sequence ID" value="CAD9234054.1"/>
    <property type="molecule type" value="Transcribed_RNA"/>
</dbReference>
<evidence type="ECO:0000256" key="9">
    <source>
        <dbReference type="ARBA" id="ARBA00022833"/>
    </source>
</evidence>
<evidence type="ECO:0000256" key="2">
    <source>
        <dbReference type="ARBA" id="ARBA00004141"/>
    </source>
</evidence>
<dbReference type="Gene3D" id="3.30.40.10">
    <property type="entry name" value="Zinc/RING finger domain, C3HC4 (zinc finger)"/>
    <property type="match status" value="1"/>
</dbReference>
<dbReference type="Pfam" id="PF13639">
    <property type="entry name" value="zf-RING_2"/>
    <property type="match status" value="1"/>
</dbReference>
<keyword evidence="4" id="KW-0808">Transferase</keyword>
<sequence>MEVSEVSSSGSREQGTRRRGGEYGGWSLNVGSSSMMAALLMGMAGPGWRGRGESTTFDESYVRLVHGRGGEGDNRVASSRRTDEDSRGISREGDTRGGTDEVHNSSCRLAQEVVELRSAKFQFGWVCSSVAELGCPICMESYVASEELRLLPCLHGFHVNCVDSWLRLKGTCPVCRWKIQDTAFEEDSHCTLRQILEDSPPYLPPRTSQVSLIDESVQVSWADWIRDTMESISRMRRNVVRQ</sequence>
<keyword evidence="10" id="KW-1133">Transmembrane helix</keyword>
<dbReference type="AlphaFoldDB" id="A0A6T6C4K2"/>
<evidence type="ECO:0000256" key="13">
    <source>
        <dbReference type="SAM" id="MobiDB-lite"/>
    </source>
</evidence>
<dbReference type="EC" id="2.3.2.27" evidence="3"/>
<evidence type="ECO:0000256" key="4">
    <source>
        <dbReference type="ARBA" id="ARBA00022679"/>
    </source>
</evidence>
<dbReference type="GO" id="GO:0016567">
    <property type="term" value="P:protein ubiquitination"/>
    <property type="evidence" value="ECO:0007669"/>
    <property type="project" value="TreeGrafter"/>
</dbReference>
<evidence type="ECO:0000256" key="12">
    <source>
        <dbReference type="PROSITE-ProRule" id="PRU00175"/>
    </source>
</evidence>
<dbReference type="GO" id="GO:0008270">
    <property type="term" value="F:zinc ion binding"/>
    <property type="evidence" value="ECO:0007669"/>
    <property type="project" value="UniProtKB-KW"/>
</dbReference>
<dbReference type="PROSITE" id="PS50089">
    <property type="entry name" value="ZF_RING_2"/>
    <property type="match status" value="1"/>
</dbReference>
<name>A0A6T6C4K2_9RHOD</name>
<dbReference type="InterPro" id="IPR001841">
    <property type="entry name" value="Znf_RING"/>
</dbReference>
<dbReference type="PANTHER" id="PTHR45977">
    <property type="entry name" value="TARGET OF ERK KINASE MPK-1"/>
    <property type="match status" value="1"/>
</dbReference>
<dbReference type="SUPFAM" id="SSF57850">
    <property type="entry name" value="RING/U-box"/>
    <property type="match status" value="1"/>
</dbReference>
<dbReference type="EMBL" id="HBGH01011071">
    <property type="protein sequence ID" value="CAD9234064.1"/>
    <property type="molecule type" value="Transcribed_RNA"/>
</dbReference>
<dbReference type="PANTHER" id="PTHR45977:SF4">
    <property type="entry name" value="RING-TYPE DOMAIN-CONTAINING PROTEIN"/>
    <property type="match status" value="1"/>
</dbReference>
<dbReference type="GO" id="GO:0006511">
    <property type="term" value="P:ubiquitin-dependent protein catabolic process"/>
    <property type="evidence" value="ECO:0007669"/>
    <property type="project" value="TreeGrafter"/>
</dbReference>
<evidence type="ECO:0000256" key="5">
    <source>
        <dbReference type="ARBA" id="ARBA00022692"/>
    </source>
</evidence>
<feature type="region of interest" description="Disordered" evidence="13">
    <location>
        <begin position="68"/>
        <end position="102"/>
    </location>
</feature>
<evidence type="ECO:0000256" key="1">
    <source>
        <dbReference type="ARBA" id="ARBA00000900"/>
    </source>
</evidence>
<protein>
    <recommendedName>
        <fullName evidence="3">RING-type E3 ubiquitin transferase</fullName>
        <ecNumber evidence="3">2.3.2.27</ecNumber>
    </recommendedName>
</protein>
<keyword evidence="8" id="KW-0833">Ubl conjugation pathway</keyword>
<keyword evidence="5" id="KW-0812">Transmembrane</keyword>
<comment type="catalytic activity">
    <reaction evidence="1">
        <text>S-ubiquitinyl-[E2 ubiquitin-conjugating enzyme]-L-cysteine + [acceptor protein]-L-lysine = [E2 ubiquitin-conjugating enzyme]-L-cysteine + N(6)-ubiquitinyl-[acceptor protein]-L-lysine.</text>
        <dbReference type="EC" id="2.3.2.27"/>
    </reaction>
</comment>
<feature type="compositionally biased region" description="Low complexity" evidence="13">
    <location>
        <begin position="1"/>
        <end position="11"/>
    </location>
</feature>
<keyword evidence="7 12" id="KW-0863">Zinc-finger</keyword>
<evidence type="ECO:0000313" key="16">
    <source>
        <dbReference type="EMBL" id="CAD9234064.1"/>
    </source>
</evidence>